<feature type="DNA-binding region" description="H-T-H motif" evidence="4">
    <location>
        <begin position="36"/>
        <end position="55"/>
    </location>
</feature>
<organism evidence="6 7">
    <name type="scientific">Microtetraspora glauca</name>
    <dbReference type="NCBI Taxonomy" id="1996"/>
    <lineage>
        <taxon>Bacteria</taxon>
        <taxon>Bacillati</taxon>
        <taxon>Actinomycetota</taxon>
        <taxon>Actinomycetes</taxon>
        <taxon>Streptosporangiales</taxon>
        <taxon>Streptosporangiaceae</taxon>
        <taxon>Microtetraspora</taxon>
    </lineage>
</organism>
<evidence type="ECO:0000313" key="6">
    <source>
        <dbReference type="EMBL" id="MEV0972775.1"/>
    </source>
</evidence>
<sequence>MSHPPGLRERKKIRTRNALVDASLRLFEEKGYDATTIAEIAAAVDVSPRTFFSYFTSKEDVVFFDNEVRVAEALRVIADRRPGESAMDLLVRAARQSLDRDFADADRSVEAAQRRTHLIESVPSLQARALHLLFDTQRRVARALHEACPDQLDPVEAASAVGAIVGAARLAAMTCVDQGASPPEVRAAIDKAIDITIRGLGSFGSPGHDAR</sequence>
<name>A0ABV3GMA5_MICGL</name>
<keyword evidence="1" id="KW-0805">Transcription regulation</keyword>
<dbReference type="InterPro" id="IPR001647">
    <property type="entry name" value="HTH_TetR"/>
</dbReference>
<evidence type="ECO:0000256" key="4">
    <source>
        <dbReference type="PROSITE-ProRule" id="PRU00335"/>
    </source>
</evidence>
<protein>
    <submittedName>
        <fullName evidence="6">TetR/AcrR family transcriptional regulator</fullName>
    </submittedName>
</protein>
<proteinExistence type="predicted"/>
<dbReference type="PROSITE" id="PS50977">
    <property type="entry name" value="HTH_TETR_2"/>
    <property type="match status" value="1"/>
</dbReference>
<dbReference type="Gene3D" id="1.10.10.60">
    <property type="entry name" value="Homeodomain-like"/>
    <property type="match status" value="1"/>
</dbReference>
<evidence type="ECO:0000256" key="1">
    <source>
        <dbReference type="ARBA" id="ARBA00023015"/>
    </source>
</evidence>
<dbReference type="Proteomes" id="UP001551675">
    <property type="component" value="Unassembled WGS sequence"/>
</dbReference>
<keyword evidence="7" id="KW-1185">Reference proteome</keyword>
<evidence type="ECO:0000256" key="2">
    <source>
        <dbReference type="ARBA" id="ARBA00023125"/>
    </source>
</evidence>
<reference evidence="6 7" key="1">
    <citation type="submission" date="2024-06" db="EMBL/GenBank/DDBJ databases">
        <title>The Natural Products Discovery Center: Release of the First 8490 Sequenced Strains for Exploring Actinobacteria Biosynthetic Diversity.</title>
        <authorList>
            <person name="Kalkreuter E."/>
            <person name="Kautsar S.A."/>
            <person name="Yang D."/>
            <person name="Bader C.D."/>
            <person name="Teijaro C.N."/>
            <person name="Fluegel L."/>
            <person name="Davis C.M."/>
            <person name="Simpson J.R."/>
            <person name="Lauterbach L."/>
            <person name="Steele A.D."/>
            <person name="Gui C."/>
            <person name="Meng S."/>
            <person name="Li G."/>
            <person name="Viehrig K."/>
            <person name="Ye F."/>
            <person name="Su P."/>
            <person name="Kiefer A.F."/>
            <person name="Nichols A."/>
            <person name="Cepeda A.J."/>
            <person name="Yan W."/>
            <person name="Fan B."/>
            <person name="Jiang Y."/>
            <person name="Adhikari A."/>
            <person name="Zheng C.-J."/>
            <person name="Schuster L."/>
            <person name="Cowan T.M."/>
            <person name="Smanski M.J."/>
            <person name="Chevrette M.G."/>
            <person name="De Carvalho L.P.S."/>
            <person name="Shen B."/>
        </authorList>
    </citation>
    <scope>NUCLEOTIDE SEQUENCE [LARGE SCALE GENOMIC DNA]</scope>
    <source>
        <strain evidence="6 7">NPDC050100</strain>
    </source>
</reference>
<dbReference type="PRINTS" id="PR00455">
    <property type="entry name" value="HTHTETR"/>
</dbReference>
<dbReference type="Pfam" id="PF17754">
    <property type="entry name" value="TetR_C_14"/>
    <property type="match status" value="1"/>
</dbReference>
<dbReference type="InterPro" id="IPR023772">
    <property type="entry name" value="DNA-bd_HTH_TetR-type_CS"/>
</dbReference>
<evidence type="ECO:0000313" key="7">
    <source>
        <dbReference type="Proteomes" id="UP001551675"/>
    </source>
</evidence>
<dbReference type="EMBL" id="JBFALK010000018">
    <property type="protein sequence ID" value="MEV0972775.1"/>
    <property type="molecule type" value="Genomic_DNA"/>
</dbReference>
<evidence type="ECO:0000256" key="3">
    <source>
        <dbReference type="ARBA" id="ARBA00023163"/>
    </source>
</evidence>
<comment type="caution">
    <text evidence="6">The sequence shown here is derived from an EMBL/GenBank/DDBJ whole genome shotgun (WGS) entry which is preliminary data.</text>
</comment>
<keyword evidence="2 4" id="KW-0238">DNA-binding</keyword>
<dbReference type="PANTHER" id="PTHR30055:SF234">
    <property type="entry name" value="HTH-TYPE TRANSCRIPTIONAL REGULATOR BETI"/>
    <property type="match status" value="1"/>
</dbReference>
<dbReference type="PROSITE" id="PS01081">
    <property type="entry name" value="HTH_TETR_1"/>
    <property type="match status" value="1"/>
</dbReference>
<dbReference type="RefSeq" id="WP_358138147.1">
    <property type="nucleotide sequence ID" value="NZ_JBFALK010000018.1"/>
</dbReference>
<accession>A0ABV3GMA5</accession>
<dbReference type="Gene3D" id="1.10.357.10">
    <property type="entry name" value="Tetracycline Repressor, domain 2"/>
    <property type="match status" value="1"/>
</dbReference>
<feature type="domain" description="HTH tetR-type" evidence="5">
    <location>
        <begin position="13"/>
        <end position="73"/>
    </location>
</feature>
<dbReference type="InterPro" id="IPR041347">
    <property type="entry name" value="MftR_C"/>
</dbReference>
<dbReference type="InterPro" id="IPR050109">
    <property type="entry name" value="HTH-type_TetR-like_transc_reg"/>
</dbReference>
<dbReference type="PANTHER" id="PTHR30055">
    <property type="entry name" value="HTH-TYPE TRANSCRIPTIONAL REGULATOR RUTR"/>
    <property type="match status" value="1"/>
</dbReference>
<keyword evidence="3" id="KW-0804">Transcription</keyword>
<evidence type="ECO:0000259" key="5">
    <source>
        <dbReference type="PROSITE" id="PS50977"/>
    </source>
</evidence>
<dbReference type="Pfam" id="PF00440">
    <property type="entry name" value="TetR_N"/>
    <property type="match status" value="1"/>
</dbReference>
<dbReference type="SUPFAM" id="SSF46689">
    <property type="entry name" value="Homeodomain-like"/>
    <property type="match status" value="1"/>
</dbReference>
<gene>
    <name evidence="6" type="ORF">AB0I59_29580</name>
</gene>
<dbReference type="InterPro" id="IPR009057">
    <property type="entry name" value="Homeodomain-like_sf"/>
</dbReference>